<comment type="caution">
    <text evidence="1">The sequence shown here is derived from an EMBL/GenBank/DDBJ whole genome shotgun (WGS) entry which is preliminary data.</text>
</comment>
<evidence type="ECO:0000313" key="2">
    <source>
        <dbReference type="Proteomes" id="UP000831701"/>
    </source>
</evidence>
<sequence>MSQSLAEVCADFNRVLQSVQPNSEGSQITKQRVPLSQWAAGASAYPQERTLQQGAVTHGL</sequence>
<name>A0ACB8VLJ0_9TELE</name>
<keyword evidence="2" id="KW-1185">Reference proteome</keyword>
<accession>A0ACB8VLJ0</accession>
<protein>
    <submittedName>
        <fullName evidence="1">Uncharacterized protein</fullName>
    </submittedName>
</protein>
<dbReference type="EMBL" id="CM041550">
    <property type="protein sequence ID" value="KAI3356289.1"/>
    <property type="molecule type" value="Genomic_DNA"/>
</dbReference>
<evidence type="ECO:0000313" key="1">
    <source>
        <dbReference type="EMBL" id="KAI3356289.1"/>
    </source>
</evidence>
<reference evidence="1" key="1">
    <citation type="submission" date="2022-04" db="EMBL/GenBank/DDBJ databases">
        <title>Jade perch genome.</title>
        <authorList>
            <person name="Chao B."/>
        </authorList>
    </citation>
    <scope>NUCLEOTIDE SEQUENCE</scope>
    <source>
        <strain evidence="1">CB-2022</strain>
    </source>
</reference>
<gene>
    <name evidence="1" type="ORF">L3Q82_017535</name>
</gene>
<organism evidence="1 2">
    <name type="scientific">Scortum barcoo</name>
    <name type="common">barcoo grunter</name>
    <dbReference type="NCBI Taxonomy" id="214431"/>
    <lineage>
        <taxon>Eukaryota</taxon>
        <taxon>Metazoa</taxon>
        <taxon>Chordata</taxon>
        <taxon>Craniata</taxon>
        <taxon>Vertebrata</taxon>
        <taxon>Euteleostomi</taxon>
        <taxon>Actinopterygii</taxon>
        <taxon>Neopterygii</taxon>
        <taxon>Teleostei</taxon>
        <taxon>Neoteleostei</taxon>
        <taxon>Acanthomorphata</taxon>
        <taxon>Eupercaria</taxon>
        <taxon>Centrarchiformes</taxon>
        <taxon>Terapontoidei</taxon>
        <taxon>Terapontidae</taxon>
        <taxon>Scortum</taxon>
    </lineage>
</organism>
<proteinExistence type="predicted"/>
<feature type="non-terminal residue" evidence="1">
    <location>
        <position position="60"/>
    </location>
</feature>
<dbReference type="Proteomes" id="UP000831701">
    <property type="component" value="Chromosome 20"/>
</dbReference>